<dbReference type="OrthoDB" id="5689at2759"/>
<reference evidence="2 3" key="1">
    <citation type="submission" date="2015-09" db="EMBL/GenBank/DDBJ databases">
        <title>Host preference determinants of Valsa canker pathogens revealed by comparative genomics.</title>
        <authorList>
            <person name="Yin Z."/>
            <person name="Huang L."/>
        </authorList>
    </citation>
    <scope>NUCLEOTIDE SEQUENCE [LARGE SCALE GENOMIC DNA]</scope>
    <source>
        <strain evidence="2 3">YSFL</strain>
    </source>
</reference>
<keyword evidence="3" id="KW-1185">Reference proteome</keyword>
<organism evidence="2 3">
    <name type="scientific">Cytospora chrysosperma</name>
    <name type="common">Cytospora canker fungus</name>
    <name type="synonym">Sphaeria chrysosperma</name>
    <dbReference type="NCBI Taxonomy" id="252740"/>
    <lineage>
        <taxon>Eukaryota</taxon>
        <taxon>Fungi</taxon>
        <taxon>Dikarya</taxon>
        <taxon>Ascomycota</taxon>
        <taxon>Pezizomycotina</taxon>
        <taxon>Sordariomycetes</taxon>
        <taxon>Sordariomycetidae</taxon>
        <taxon>Diaporthales</taxon>
        <taxon>Cytosporaceae</taxon>
        <taxon>Cytospora</taxon>
    </lineage>
</organism>
<dbReference type="CDD" id="cd04301">
    <property type="entry name" value="NAT_SF"/>
    <property type="match status" value="1"/>
</dbReference>
<proteinExistence type="predicted"/>
<comment type="caution">
    <text evidence="2">The sequence shown here is derived from an EMBL/GenBank/DDBJ whole genome shotgun (WGS) entry which is preliminary data.</text>
</comment>
<dbReference type="GO" id="GO:0016747">
    <property type="term" value="F:acyltransferase activity, transferring groups other than amino-acyl groups"/>
    <property type="evidence" value="ECO:0007669"/>
    <property type="project" value="InterPro"/>
</dbReference>
<evidence type="ECO:0000313" key="3">
    <source>
        <dbReference type="Proteomes" id="UP000284375"/>
    </source>
</evidence>
<name>A0A423VL56_CYTCH</name>
<dbReference type="PROSITE" id="PS51186">
    <property type="entry name" value="GNAT"/>
    <property type="match status" value="1"/>
</dbReference>
<dbReference type="STRING" id="252740.A0A423VL56"/>
<dbReference type="InterPro" id="IPR000182">
    <property type="entry name" value="GNAT_dom"/>
</dbReference>
<dbReference type="EMBL" id="LJZO01000042">
    <property type="protein sequence ID" value="ROV91610.1"/>
    <property type="molecule type" value="Genomic_DNA"/>
</dbReference>
<dbReference type="InterPro" id="IPR050276">
    <property type="entry name" value="MshD_Acetyltransferase"/>
</dbReference>
<evidence type="ECO:0000313" key="2">
    <source>
        <dbReference type="EMBL" id="ROV91610.1"/>
    </source>
</evidence>
<dbReference type="PANTHER" id="PTHR43617">
    <property type="entry name" value="L-AMINO ACID N-ACETYLTRANSFERASE"/>
    <property type="match status" value="1"/>
</dbReference>
<dbReference type="AlphaFoldDB" id="A0A423VL56"/>
<accession>A0A423VL56</accession>
<protein>
    <recommendedName>
        <fullName evidence="1">N-acetyltransferase domain-containing protein</fullName>
    </recommendedName>
</protein>
<sequence>MAKSNLQFRIATPADAAQLQELVQSAFQAEDSRERWTGDTELSKRFRIGVDKVTVNITKPDSATLMATNDGGVLVASLELSKRSADLARLSMLAVDHRYQRGGIGHQVLAYAEEYCRREWGVKKLGLNSLSTRQALVAWYERCGFERTGELSPFPRDHFTDLALPEDLCFVELDKDLSTVIT</sequence>
<evidence type="ECO:0000259" key="1">
    <source>
        <dbReference type="PROSITE" id="PS51186"/>
    </source>
</evidence>
<dbReference type="Pfam" id="PF00583">
    <property type="entry name" value="Acetyltransf_1"/>
    <property type="match status" value="1"/>
</dbReference>
<feature type="domain" description="N-acetyltransferase" evidence="1">
    <location>
        <begin position="6"/>
        <end position="167"/>
    </location>
</feature>
<dbReference type="Proteomes" id="UP000284375">
    <property type="component" value="Unassembled WGS sequence"/>
</dbReference>
<dbReference type="InterPro" id="IPR016181">
    <property type="entry name" value="Acyl_CoA_acyltransferase"/>
</dbReference>
<dbReference type="Gene3D" id="3.40.630.30">
    <property type="match status" value="1"/>
</dbReference>
<dbReference type="SUPFAM" id="SSF55729">
    <property type="entry name" value="Acyl-CoA N-acyltransferases (Nat)"/>
    <property type="match status" value="1"/>
</dbReference>
<gene>
    <name evidence="2" type="ORF">VSDG_07971</name>
</gene>
<dbReference type="PANTHER" id="PTHR43617:SF9">
    <property type="entry name" value="GNAT FAMILY ACETYLTRANSFERASE"/>
    <property type="match status" value="1"/>
</dbReference>